<comment type="caution">
    <text evidence="2">The sequence shown here is derived from an EMBL/GenBank/DDBJ whole genome shotgun (WGS) entry which is preliminary data.</text>
</comment>
<keyword evidence="1" id="KW-0732">Signal</keyword>
<keyword evidence="3" id="KW-1185">Reference proteome</keyword>
<feature type="signal peptide" evidence="1">
    <location>
        <begin position="1"/>
        <end position="28"/>
    </location>
</feature>
<gene>
    <name evidence="2" type="ORF">ACFOZY_04790</name>
</gene>
<accession>A0ABV8X1W8</accession>
<organism evidence="2 3">
    <name type="scientific">Chungangia koreensis</name>
    <dbReference type="NCBI Taxonomy" id="752657"/>
    <lineage>
        <taxon>Bacteria</taxon>
        <taxon>Bacillati</taxon>
        <taxon>Bacillota</taxon>
        <taxon>Bacilli</taxon>
        <taxon>Lactobacillales</taxon>
        <taxon>Chungangia</taxon>
    </lineage>
</organism>
<dbReference type="PROSITE" id="PS51257">
    <property type="entry name" value="PROKAR_LIPOPROTEIN"/>
    <property type="match status" value="1"/>
</dbReference>
<evidence type="ECO:0000313" key="3">
    <source>
        <dbReference type="Proteomes" id="UP001595817"/>
    </source>
</evidence>
<proteinExistence type="predicted"/>
<dbReference type="EMBL" id="JBHSEC010000005">
    <property type="protein sequence ID" value="MFC4409751.1"/>
    <property type="molecule type" value="Genomic_DNA"/>
</dbReference>
<name>A0ABV8X1W8_9LACT</name>
<evidence type="ECO:0008006" key="4">
    <source>
        <dbReference type="Google" id="ProtNLM"/>
    </source>
</evidence>
<protein>
    <recommendedName>
        <fullName evidence="4">Lipoprotein</fullName>
    </recommendedName>
</protein>
<evidence type="ECO:0000256" key="1">
    <source>
        <dbReference type="SAM" id="SignalP"/>
    </source>
</evidence>
<feature type="chain" id="PRO_5045377421" description="Lipoprotein" evidence="1">
    <location>
        <begin position="29"/>
        <end position="171"/>
    </location>
</feature>
<sequence length="171" mass="19492">MIRTWTKLVLVAAIFLFLSACSTLEERAAEGMEKAEEVFFSESVEANEKIENVQFFKPSNFALSEESDAQNIILTNRGETFVLFVNPNEKQDSRLYYDMLKAQSNEVLYEKTFEENDRFGFVAVVQNAENVMEIINSSGGIKMSTLAEEDHVEDHIETMMKVVNSVRISKP</sequence>
<dbReference type="Proteomes" id="UP001595817">
    <property type="component" value="Unassembled WGS sequence"/>
</dbReference>
<reference evidence="3" key="1">
    <citation type="journal article" date="2019" name="Int. J. Syst. Evol. Microbiol.">
        <title>The Global Catalogue of Microorganisms (GCM) 10K type strain sequencing project: providing services to taxonomists for standard genome sequencing and annotation.</title>
        <authorList>
            <consortium name="The Broad Institute Genomics Platform"/>
            <consortium name="The Broad Institute Genome Sequencing Center for Infectious Disease"/>
            <person name="Wu L."/>
            <person name="Ma J."/>
        </authorList>
    </citation>
    <scope>NUCLEOTIDE SEQUENCE [LARGE SCALE GENOMIC DNA]</scope>
    <source>
        <strain evidence="3">CCUG 59778</strain>
    </source>
</reference>
<dbReference type="RefSeq" id="WP_378152845.1">
    <property type="nucleotide sequence ID" value="NZ_JBHSEC010000005.1"/>
</dbReference>
<evidence type="ECO:0000313" key="2">
    <source>
        <dbReference type="EMBL" id="MFC4409751.1"/>
    </source>
</evidence>